<dbReference type="InterPro" id="IPR050477">
    <property type="entry name" value="GrpII_AminoAcid_Decarb"/>
</dbReference>
<dbReference type="InterPro" id="IPR015424">
    <property type="entry name" value="PyrdxlP-dep_Trfase"/>
</dbReference>
<evidence type="ECO:0000256" key="4">
    <source>
        <dbReference type="SAM" id="MobiDB-lite"/>
    </source>
</evidence>
<dbReference type="EMBL" id="SGPL01000166">
    <property type="protein sequence ID" value="THH16278.1"/>
    <property type="molecule type" value="Genomic_DNA"/>
</dbReference>
<protein>
    <recommendedName>
        <fullName evidence="5">L-tyrosine decarboxylase C-terminal domain-containing protein</fullName>
    </recommendedName>
</protein>
<accession>A0A4S4LWQ2</accession>
<gene>
    <name evidence="6" type="ORF">EW146_g4346</name>
</gene>
<dbReference type="OrthoDB" id="2161780at2759"/>
<keyword evidence="2" id="KW-0663">Pyridoxal phosphate</keyword>
<dbReference type="AlphaFoldDB" id="A0A4S4LWQ2"/>
<reference evidence="6 7" key="1">
    <citation type="submission" date="2019-02" db="EMBL/GenBank/DDBJ databases">
        <title>Genome sequencing of the rare red list fungi Bondarzewia mesenterica.</title>
        <authorList>
            <person name="Buettner E."/>
            <person name="Kellner H."/>
        </authorList>
    </citation>
    <scope>NUCLEOTIDE SEQUENCE [LARGE SCALE GENOMIC DNA]</scope>
    <source>
        <strain evidence="6 7">DSM 108281</strain>
    </source>
</reference>
<sequence>MSPPIPHRIPQQHRISSNEDHERVSALFLGPKAENFDMLKDFIISVLKKQRLVRESYFPDDPQFIGVEIQSSHAFRTMKKSLEKELDKLSDLLNEKSVPFFSPRYSGHMSTDVTLPGILGYMSTMMLNPNNVVFESSPITTCLEIEVGEQLCDMLGYPNRAAYGDGTDLARSWGHITCDGTVANLEAIWAARNLKFYPLSLRDAMKDGAPLAFVSNSFVIELCNGDTILLKDADSWDLLNLKASTILDIPHRLYTRYNISPTFLERIMSQYSIQSVTALVKHEILLLAEMRRCVCSHVHPLVSETFIHFIAISGIGSDNVVGIPVDHDARINIQDLRDRLQERMDRRQAVYAVVAIIGTTEEGAVDSLDEILRLRGEFQSQHKGLSFLVHADAAWGGYFATMLPKFDIHMESPSPKQTHSNRDYVAHVGLRRTTAVQLAHLRFADSITIDPHKSGYIPYPAGGLCYRDGRMRFLLTWTAPYLHHAEGESIGIYGVEGSKPGAAAAAVWLSHRVIGLNPSPEGDHWQWYGAILGEASFTCRRFACHWAAMSKENDYVVIPFNPLPIECDTPNASDVEIEAQREWIRNNILTKENQELVKDNDAMELLNRLGSDLNVNAFACNFYDSNGRLNTDVDEANYLNQRIFERLSFTSRDRDPRKINFYITSTVFAQSDYKDCATHFKNRLGLRGNQDLFVLRNVVMSPFSTSGNFVQELADNFRNVLKQELKVVRLRGELKDTHEFLIQGRDKLYLVHLPCFHRASRRYQLVVSGNVSFRDFIRDPSTSCILRTTTPDTLDNLLSRGSFQGCIMDTAGSYVVEVTNIEVVKYRPLDTKHLAVDYPDSIMPFYLYGTPDEQHIDHMLLRAPNIQLSAANVALSTDPVLISDDLQKGLILYAEGLHERSMQPFLPTSQVLQNEYFFLQKKTNIFLCTSTKILTPMTSMGLWI</sequence>
<keyword evidence="7" id="KW-1185">Reference proteome</keyword>
<organism evidence="6 7">
    <name type="scientific">Bondarzewia mesenterica</name>
    <dbReference type="NCBI Taxonomy" id="1095465"/>
    <lineage>
        <taxon>Eukaryota</taxon>
        <taxon>Fungi</taxon>
        <taxon>Dikarya</taxon>
        <taxon>Basidiomycota</taxon>
        <taxon>Agaricomycotina</taxon>
        <taxon>Agaricomycetes</taxon>
        <taxon>Russulales</taxon>
        <taxon>Bondarzewiaceae</taxon>
        <taxon>Bondarzewia</taxon>
    </lineage>
</organism>
<comment type="caution">
    <text evidence="6">The sequence shown here is derived from an EMBL/GenBank/DDBJ whole genome shotgun (WGS) entry which is preliminary data.</text>
</comment>
<dbReference type="PANTHER" id="PTHR42735:SF4">
    <property type="entry name" value="PYRIDOXAL PHOSPHATE-DEPENDENT DECARBOXYLASE FAMILY PROTEIN"/>
    <property type="match status" value="1"/>
</dbReference>
<dbReference type="Pfam" id="PF21391">
    <property type="entry name" value="tyr_de_CO2_C"/>
    <property type="match status" value="1"/>
</dbReference>
<evidence type="ECO:0000313" key="6">
    <source>
        <dbReference type="EMBL" id="THH16278.1"/>
    </source>
</evidence>
<evidence type="ECO:0000313" key="7">
    <source>
        <dbReference type="Proteomes" id="UP000310158"/>
    </source>
</evidence>
<evidence type="ECO:0000256" key="1">
    <source>
        <dbReference type="ARBA" id="ARBA00001933"/>
    </source>
</evidence>
<evidence type="ECO:0000259" key="5">
    <source>
        <dbReference type="Pfam" id="PF21391"/>
    </source>
</evidence>
<proteinExistence type="predicted"/>
<feature type="domain" description="L-tyrosine decarboxylase C-terminal" evidence="5">
    <location>
        <begin position="612"/>
        <end position="725"/>
    </location>
</feature>
<feature type="region of interest" description="Disordered" evidence="4">
    <location>
        <begin position="1"/>
        <end position="20"/>
    </location>
</feature>
<dbReference type="InterPro" id="IPR015421">
    <property type="entry name" value="PyrdxlP-dep_Trfase_major"/>
</dbReference>
<dbReference type="Gene3D" id="3.40.640.10">
    <property type="entry name" value="Type I PLP-dependent aspartate aminotransferase-like (Major domain)"/>
    <property type="match status" value="1"/>
</dbReference>
<dbReference type="SUPFAM" id="SSF53383">
    <property type="entry name" value="PLP-dependent transferases"/>
    <property type="match status" value="1"/>
</dbReference>
<dbReference type="PANTHER" id="PTHR42735">
    <property type="match status" value="1"/>
</dbReference>
<evidence type="ECO:0000256" key="2">
    <source>
        <dbReference type="ARBA" id="ARBA00022898"/>
    </source>
</evidence>
<keyword evidence="3" id="KW-0456">Lyase</keyword>
<dbReference type="Proteomes" id="UP000310158">
    <property type="component" value="Unassembled WGS sequence"/>
</dbReference>
<comment type="cofactor">
    <cofactor evidence="1">
        <name>pyridoxal 5'-phosphate</name>
        <dbReference type="ChEBI" id="CHEBI:597326"/>
    </cofactor>
</comment>
<name>A0A4S4LWQ2_9AGAM</name>
<dbReference type="InterPro" id="IPR049373">
    <property type="entry name" value="TyrDC_C"/>
</dbReference>
<evidence type="ECO:0000256" key="3">
    <source>
        <dbReference type="ARBA" id="ARBA00023239"/>
    </source>
</evidence>